<dbReference type="EMBL" id="JAVXUO010003212">
    <property type="protein sequence ID" value="KAK2965545.1"/>
    <property type="molecule type" value="Genomic_DNA"/>
</dbReference>
<protein>
    <recommendedName>
        <fullName evidence="3">CCHC-type domain-containing protein</fullName>
    </recommendedName>
</protein>
<gene>
    <name evidence="4" type="ORF">RJ640_016687</name>
</gene>
<evidence type="ECO:0000313" key="5">
    <source>
        <dbReference type="Proteomes" id="UP001187471"/>
    </source>
</evidence>
<proteinExistence type="predicted"/>
<keyword evidence="1" id="KW-0862">Zinc</keyword>
<organism evidence="4 5">
    <name type="scientific">Escallonia rubra</name>
    <dbReference type="NCBI Taxonomy" id="112253"/>
    <lineage>
        <taxon>Eukaryota</taxon>
        <taxon>Viridiplantae</taxon>
        <taxon>Streptophyta</taxon>
        <taxon>Embryophyta</taxon>
        <taxon>Tracheophyta</taxon>
        <taxon>Spermatophyta</taxon>
        <taxon>Magnoliopsida</taxon>
        <taxon>eudicotyledons</taxon>
        <taxon>Gunneridae</taxon>
        <taxon>Pentapetalae</taxon>
        <taxon>asterids</taxon>
        <taxon>campanulids</taxon>
        <taxon>Escalloniales</taxon>
        <taxon>Escalloniaceae</taxon>
        <taxon>Escallonia</taxon>
    </lineage>
</organism>
<sequence>MASRPAPWLIKGGPQSEGSTRGGGGSKSQSRGKKFEGQCFNCKKKGHMARECKSKKKALESNAATFKVKEEWDAEAPFAAEEEDLAFLQL</sequence>
<keyword evidence="1" id="KW-0863">Zinc-finger</keyword>
<dbReference type="InterPro" id="IPR036875">
    <property type="entry name" value="Znf_CCHC_sf"/>
</dbReference>
<comment type="caution">
    <text evidence="4">The sequence shown here is derived from an EMBL/GenBank/DDBJ whole genome shotgun (WGS) entry which is preliminary data.</text>
</comment>
<dbReference type="Pfam" id="PF00098">
    <property type="entry name" value="zf-CCHC"/>
    <property type="match status" value="1"/>
</dbReference>
<dbReference type="Proteomes" id="UP001187471">
    <property type="component" value="Unassembled WGS sequence"/>
</dbReference>
<dbReference type="Gene3D" id="4.10.60.10">
    <property type="entry name" value="Zinc finger, CCHC-type"/>
    <property type="match status" value="1"/>
</dbReference>
<accession>A0AA88QTA8</accession>
<feature type="domain" description="CCHC-type" evidence="3">
    <location>
        <begin position="39"/>
        <end position="54"/>
    </location>
</feature>
<evidence type="ECO:0000259" key="3">
    <source>
        <dbReference type="PROSITE" id="PS50158"/>
    </source>
</evidence>
<dbReference type="GO" id="GO:0003676">
    <property type="term" value="F:nucleic acid binding"/>
    <property type="evidence" value="ECO:0007669"/>
    <property type="project" value="InterPro"/>
</dbReference>
<evidence type="ECO:0000313" key="4">
    <source>
        <dbReference type="EMBL" id="KAK2965545.1"/>
    </source>
</evidence>
<dbReference type="SUPFAM" id="SSF57756">
    <property type="entry name" value="Retrovirus zinc finger-like domains"/>
    <property type="match status" value="1"/>
</dbReference>
<name>A0AA88QTA8_9ASTE</name>
<evidence type="ECO:0000256" key="1">
    <source>
        <dbReference type="PROSITE-ProRule" id="PRU00047"/>
    </source>
</evidence>
<keyword evidence="5" id="KW-1185">Reference proteome</keyword>
<dbReference type="PROSITE" id="PS50158">
    <property type="entry name" value="ZF_CCHC"/>
    <property type="match status" value="1"/>
</dbReference>
<keyword evidence="1" id="KW-0479">Metal-binding</keyword>
<dbReference type="SMART" id="SM00343">
    <property type="entry name" value="ZnF_C2HC"/>
    <property type="match status" value="1"/>
</dbReference>
<evidence type="ECO:0000256" key="2">
    <source>
        <dbReference type="SAM" id="MobiDB-lite"/>
    </source>
</evidence>
<dbReference type="AlphaFoldDB" id="A0AA88QTA8"/>
<dbReference type="InterPro" id="IPR001878">
    <property type="entry name" value="Znf_CCHC"/>
</dbReference>
<reference evidence="4" key="1">
    <citation type="submission" date="2022-12" db="EMBL/GenBank/DDBJ databases">
        <title>Draft genome assemblies for two species of Escallonia (Escalloniales).</title>
        <authorList>
            <person name="Chanderbali A."/>
            <person name="Dervinis C."/>
            <person name="Anghel I."/>
            <person name="Soltis D."/>
            <person name="Soltis P."/>
            <person name="Zapata F."/>
        </authorList>
    </citation>
    <scope>NUCLEOTIDE SEQUENCE</scope>
    <source>
        <strain evidence="4">UCBG92.1500</strain>
        <tissue evidence="4">Leaf</tissue>
    </source>
</reference>
<feature type="region of interest" description="Disordered" evidence="2">
    <location>
        <begin position="1"/>
        <end position="34"/>
    </location>
</feature>
<dbReference type="GO" id="GO:0008270">
    <property type="term" value="F:zinc ion binding"/>
    <property type="evidence" value="ECO:0007669"/>
    <property type="project" value="UniProtKB-KW"/>
</dbReference>